<reference evidence="1" key="1">
    <citation type="submission" date="2020-05" db="EMBL/GenBank/DDBJ databases">
        <title>Phylogenomic resolution of chytrid fungi.</title>
        <authorList>
            <person name="Stajich J.E."/>
            <person name="Amses K."/>
            <person name="Simmons R."/>
            <person name="Seto K."/>
            <person name="Myers J."/>
            <person name="Bonds A."/>
            <person name="Quandt C.A."/>
            <person name="Barry K."/>
            <person name="Liu P."/>
            <person name="Grigoriev I."/>
            <person name="Longcore J.E."/>
            <person name="James T.Y."/>
        </authorList>
    </citation>
    <scope>NUCLEOTIDE SEQUENCE</scope>
    <source>
        <strain evidence="1">JEL0476</strain>
    </source>
</reference>
<dbReference type="InterPro" id="IPR029045">
    <property type="entry name" value="ClpP/crotonase-like_dom_sf"/>
</dbReference>
<proteinExistence type="predicted"/>
<comment type="caution">
    <text evidence="1">The sequence shown here is derived from an EMBL/GenBank/DDBJ whole genome shotgun (WGS) entry which is preliminary data.</text>
</comment>
<keyword evidence="2" id="KW-1185">Reference proteome</keyword>
<dbReference type="PANTHER" id="PTHR11941:SF75">
    <property type="entry name" value="ENOYL-COA HYDRATASE_ISOMERASE FAMILY PROTEIN"/>
    <property type="match status" value="1"/>
</dbReference>
<gene>
    <name evidence="1" type="ORF">HK099_005043</name>
</gene>
<dbReference type="EMBL" id="JADGJW010000379">
    <property type="protein sequence ID" value="KAJ3218470.1"/>
    <property type="molecule type" value="Genomic_DNA"/>
</dbReference>
<name>A0AAD5XZ74_9FUNG</name>
<protein>
    <submittedName>
        <fullName evidence="1">Uncharacterized protein</fullName>
    </submittedName>
</protein>
<sequence length="253" mass="28181">MNLLTTKYVQLTYEKPIYCLVLKDEENRFSVELMQDVNKALDLVLEKREYGEPQALLTTNLNEKIFSNGLILQLLGKLGPLYFKQYQDLLARILEFPIPTVAGISGHAFAGGCMLALAHDYRVMRSDRGYICMNEVDMPAPLTPGMHSLLQAKTPNSVVLRDMLLKGHRFSGPESLSLGMVDACVPKDQLLVASKELAVKFSSKAAHSDAQAKVYQLIKQGIYKETLNLLKNIKLGGVAEFMGIPEFNTNSKL</sequence>
<dbReference type="Proteomes" id="UP001211065">
    <property type="component" value="Unassembled WGS sequence"/>
</dbReference>
<dbReference type="GO" id="GO:0005777">
    <property type="term" value="C:peroxisome"/>
    <property type="evidence" value="ECO:0007669"/>
    <property type="project" value="TreeGrafter"/>
</dbReference>
<dbReference type="CDD" id="cd06558">
    <property type="entry name" value="crotonase-like"/>
    <property type="match status" value="1"/>
</dbReference>
<dbReference type="GO" id="GO:0004165">
    <property type="term" value="F:delta(3)-delta(2)-enoyl-CoA isomerase activity"/>
    <property type="evidence" value="ECO:0007669"/>
    <property type="project" value="TreeGrafter"/>
</dbReference>
<evidence type="ECO:0000313" key="2">
    <source>
        <dbReference type="Proteomes" id="UP001211065"/>
    </source>
</evidence>
<organism evidence="1 2">
    <name type="scientific">Clydaea vesicula</name>
    <dbReference type="NCBI Taxonomy" id="447962"/>
    <lineage>
        <taxon>Eukaryota</taxon>
        <taxon>Fungi</taxon>
        <taxon>Fungi incertae sedis</taxon>
        <taxon>Chytridiomycota</taxon>
        <taxon>Chytridiomycota incertae sedis</taxon>
        <taxon>Chytridiomycetes</taxon>
        <taxon>Lobulomycetales</taxon>
        <taxon>Lobulomycetaceae</taxon>
        <taxon>Clydaea</taxon>
    </lineage>
</organism>
<dbReference type="SUPFAM" id="SSF52096">
    <property type="entry name" value="ClpP/crotonase"/>
    <property type="match status" value="1"/>
</dbReference>
<accession>A0AAD5XZ74</accession>
<dbReference type="PANTHER" id="PTHR11941">
    <property type="entry name" value="ENOYL-COA HYDRATASE-RELATED"/>
    <property type="match status" value="1"/>
</dbReference>
<evidence type="ECO:0000313" key="1">
    <source>
        <dbReference type="EMBL" id="KAJ3218470.1"/>
    </source>
</evidence>
<dbReference type="Gene3D" id="3.90.226.10">
    <property type="entry name" value="2-enoyl-CoA Hydratase, Chain A, domain 1"/>
    <property type="match status" value="1"/>
</dbReference>
<dbReference type="GO" id="GO:0006635">
    <property type="term" value="P:fatty acid beta-oxidation"/>
    <property type="evidence" value="ECO:0007669"/>
    <property type="project" value="TreeGrafter"/>
</dbReference>
<dbReference type="Pfam" id="PF00378">
    <property type="entry name" value="ECH_1"/>
    <property type="match status" value="1"/>
</dbReference>
<dbReference type="AlphaFoldDB" id="A0AAD5XZ74"/>
<dbReference type="InterPro" id="IPR001753">
    <property type="entry name" value="Enoyl-CoA_hydra/iso"/>
</dbReference>